<dbReference type="AlphaFoldDB" id="A0A6I1TZP8"/>
<gene>
    <name evidence="1" type="ORF">GEZ84_08365</name>
</gene>
<evidence type="ECO:0000313" key="2">
    <source>
        <dbReference type="Proteomes" id="UP000438885"/>
    </source>
</evidence>
<organism evidence="1 2">
    <name type="scientific">Streptococcus mitis</name>
    <dbReference type="NCBI Taxonomy" id="28037"/>
    <lineage>
        <taxon>Bacteria</taxon>
        <taxon>Bacillati</taxon>
        <taxon>Bacillota</taxon>
        <taxon>Bacilli</taxon>
        <taxon>Lactobacillales</taxon>
        <taxon>Streptococcaceae</taxon>
        <taxon>Streptococcus</taxon>
        <taxon>Streptococcus mitis group</taxon>
    </lineage>
</organism>
<dbReference type="EMBL" id="WIJP01000013">
    <property type="protein sequence ID" value="MQQ30363.1"/>
    <property type="molecule type" value="Genomic_DNA"/>
</dbReference>
<evidence type="ECO:0000313" key="1">
    <source>
        <dbReference type="EMBL" id="MQQ30363.1"/>
    </source>
</evidence>
<protein>
    <submittedName>
        <fullName evidence="1">Phosphoribosylaminoimidazole carboxylase</fullName>
    </submittedName>
</protein>
<sequence>MKERLDDNPIVQGNWKTLGFQFRHETPLVAAAVPHNLRWLKKERKEKEKL</sequence>
<accession>A0A6I1TZP8</accession>
<comment type="caution">
    <text evidence="1">The sequence shown here is derived from an EMBL/GenBank/DDBJ whole genome shotgun (WGS) entry which is preliminary data.</text>
</comment>
<name>A0A6I1TZP8_STRMT</name>
<reference evidence="1 2" key="1">
    <citation type="submission" date="2019-10" db="EMBL/GenBank/DDBJ databases">
        <title>Streptococcus mitis of the oral and urogenital tracts.</title>
        <authorList>
            <person name="Price T."/>
            <person name="Mores C.R."/>
            <person name="Putonti C."/>
            <person name="Wolfe A.J."/>
        </authorList>
    </citation>
    <scope>NUCLEOTIDE SEQUENCE [LARGE SCALE GENOMIC DNA]</scope>
    <source>
        <strain evidence="1 2">SM10</strain>
    </source>
</reference>
<proteinExistence type="predicted"/>
<dbReference type="Proteomes" id="UP000438885">
    <property type="component" value="Unassembled WGS sequence"/>
</dbReference>